<evidence type="ECO:0000256" key="5">
    <source>
        <dbReference type="ARBA" id="ARBA00022723"/>
    </source>
</evidence>
<comment type="similarity">
    <text evidence="2">Belongs to the cytochrome P450 family.</text>
</comment>
<evidence type="ECO:0000256" key="7">
    <source>
        <dbReference type="ARBA" id="ARBA00023002"/>
    </source>
</evidence>
<dbReference type="OrthoDB" id="1470350at2759"/>
<evidence type="ECO:0000256" key="6">
    <source>
        <dbReference type="ARBA" id="ARBA00022989"/>
    </source>
</evidence>
<protein>
    <submittedName>
        <fullName evidence="11">Cytochrome P450, family 714, subfamily A, polypeptide 2</fullName>
    </submittedName>
</protein>
<evidence type="ECO:0000256" key="8">
    <source>
        <dbReference type="ARBA" id="ARBA00023004"/>
    </source>
</evidence>
<evidence type="ECO:0000313" key="12">
    <source>
        <dbReference type="Proteomes" id="UP000585474"/>
    </source>
</evidence>
<sequence>MIMTTTLQLTLVIEEILKLYPPTPFISKEAFKDMKFGDIYVPKRANLWILIPTFHRMPQIWGPDADQFKPESVTHVIFGACKFPQAYVPFGAGPQTCLALPCPEISLEPKLREKLRRQGIEGPTPSFLTGNVWEIKRIVLDQMAIRKPANEATTSLASLTANYAVSIFPYLEQWRQKYGPIFMYATGNVQNLYISDPNVVKEIGLFKSLELGKPVYLIEQLSPLFGLGITRSNGQIWAHQRKILAPEFFIDKVKAMVGIMVESAMIMTKSWEDQLEREGGEADIRVDNDLINFSADAISKACIFQPKPIERCGGWRKKIEKLILKLVEEGREKSEKDLLQVIMEGAYAEKLGKETATRFVVDNCKNIYVAGHETVASVATWALMLLAAHPEWQNRARAEVIDTFQGHLPHADSLHQLRTERPELAHLQNGVITFANELTPVVC</sequence>
<keyword evidence="9" id="KW-0503">Monooxygenase</keyword>
<keyword evidence="4" id="KW-0812">Transmembrane</keyword>
<evidence type="ECO:0000256" key="10">
    <source>
        <dbReference type="ARBA" id="ARBA00023136"/>
    </source>
</evidence>
<name>A0A7J0HB72_9ERIC</name>
<evidence type="ECO:0000256" key="9">
    <source>
        <dbReference type="ARBA" id="ARBA00023033"/>
    </source>
</evidence>
<dbReference type="GO" id="GO:0020037">
    <property type="term" value="F:heme binding"/>
    <property type="evidence" value="ECO:0007669"/>
    <property type="project" value="InterPro"/>
</dbReference>
<accession>A0A7J0HB72</accession>
<dbReference type="InterPro" id="IPR036396">
    <property type="entry name" value="Cyt_P450_sf"/>
</dbReference>
<reference evidence="11 12" key="1">
    <citation type="submission" date="2019-07" db="EMBL/GenBank/DDBJ databases">
        <title>De Novo Assembly of kiwifruit Actinidia rufa.</title>
        <authorList>
            <person name="Sugita-Konishi S."/>
            <person name="Sato K."/>
            <person name="Mori E."/>
            <person name="Abe Y."/>
            <person name="Kisaki G."/>
            <person name="Hamano K."/>
            <person name="Suezawa K."/>
            <person name="Otani M."/>
            <person name="Fukuda T."/>
            <person name="Manabe T."/>
            <person name="Gomi K."/>
            <person name="Tabuchi M."/>
            <person name="Akimitsu K."/>
            <person name="Kataoka I."/>
        </authorList>
    </citation>
    <scope>NUCLEOTIDE SEQUENCE [LARGE SCALE GENOMIC DNA]</scope>
    <source>
        <strain evidence="12">cv. Fuchu</strain>
    </source>
</reference>
<dbReference type="GO" id="GO:0016020">
    <property type="term" value="C:membrane"/>
    <property type="evidence" value="ECO:0007669"/>
    <property type="project" value="UniProtKB-SubCell"/>
</dbReference>
<dbReference type="Gene3D" id="1.10.630.10">
    <property type="entry name" value="Cytochrome P450"/>
    <property type="match status" value="3"/>
</dbReference>
<keyword evidence="12" id="KW-1185">Reference proteome</keyword>
<keyword evidence="6" id="KW-1133">Transmembrane helix</keyword>
<evidence type="ECO:0000313" key="11">
    <source>
        <dbReference type="EMBL" id="GFZ20014.1"/>
    </source>
</evidence>
<evidence type="ECO:0000256" key="4">
    <source>
        <dbReference type="ARBA" id="ARBA00022692"/>
    </source>
</evidence>
<dbReference type="InterPro" id="IPR050665">
    <property type="entry name" value="Cytochrome_P450_Monooxygen"/>
</dbReference>
<dbReference type="InterPro" id="IPR001128">
    <property type="entry name" value="Cyt_P450"/>
</dbReference>
<evidence type="ECO:0000256" key="3">
    <source>
        <dbReference type="ARBA" id="ARBA00022617"/>
    </source>
</evidence>
<keyword evidence="10" id="KW-0472">Membrane</keyword>
<dbReference type="Proteomes" id="UP000585474">
    <property type="component" value="Unassembled WGS sequence"/>
</dbReference>
<dbReference type="GO" id="GO:0005506">
    <property type="term" value="F:iron ion binding"/>
    <property type="evidence" value="ECO:0007669"/>
    <property type="project" value="InterPro"/>
</dbReference>
<dbReference type="Pfam" id="PF00067">
    <property type="entry name" value="p450"/>
    <property type="match status" value="3"/>
</dbReference>
<keyword evidence="8" id="KW-0408">Iron</keyword>
<dbReference type="GO" id="GO:0016705">
    <property type="term" value="F:oxidoreductase activity, acting on paired donors, with incorporation or reduction of molecular oxygen"/>
    <property type="evidence" value="ECO:0007669"/>
    <property type="project" value="InterPro"/>
</dbReference>
<keyword evidence="3" id="KW-0349">Heme</keyword>
<dbReference type="PANTHER" id="PTHR24282:SF36">
    <property type="entry name" value="CYTOCHROME P450 714A1-RELATED"/>
    <property type="match status" value="1"/>
</dbReference>
<keyword evidence="5" id="KW-0479">Metal-binding</keyword>
<dbReference type="AlphaFoldDB" id="A0A7J0HB72"/>
<dbReference type="GO" id="GO:0004497">
    <property type="term" value="F:monooxygenase activity"/>
    <property type="evidence" value="ECO:0007669"/>
    <property type="project" value="UniProtKB-KW"/>
</dbReference>
<evidence type="ECO:0000256" key="1">
    <source>
        <dbReference type="ARBA" id="ARBA00004370"/>
    </source>
</evidence>
<dbReference type="PANTHER" id="PTHR24282">
    <property type="entry name" value="CYTOCHROME P450 FAMILY MEMBER"/>
    <property type="match status" value="1"/>
</dbReference>
<comment type="caution">
    <text evidence="11">The sequence shown here is derived from an EMBL/GenBank/DDBJ whole genome shotgun (WGS) entry which is preliminary data.</text>
</comment>
<proteinExistence type="inferred from homology"/>
<comment type="subcellular location">
    <subcellularLocation>
        <location evidence="1">Membrane</location>
    </subcellularLocation>
</comment>
<organism evidence="11 12">
    <name type="scientific">Actinidia rufa</name>
    <dbReference type="NCBI Taxonomy" id="165716"/>
    <lineage>
        <taxon>Eukaryota</taxon>
        <taxon>Viridiplantae</taxon>
        <taxon>Streptophyta</taxon>
        <taxon>Embryophyta</taxon>
        <taxon>Tracheophyta</taxon>
        <taxon>Spermatophyta</taxon>
        <taxon>Magnoliopsida</taxon>
        <taxon>eudicotyledons</taxon>
        <taxon>Gunneridae</taxon>
        <taxon>Pentapetalae</taxon>
        <taxon>asterids</taxon>
        <taxon>Ericales</taxon>
        <taxon>Actinidiaceae</taxon>
        <taxon>Actinidia</taxon>
    </lineage>
</organism>
<evidence type="ECO:0000256" key="2">
    <source>
        <dbReference type="ARBA" id="ARBA00010617"/>
    </source>
</evidence>
<keyword evidence="7" id="KW-0560">Oxidoreductase</keyword>
<dbReference type="EMBL" id="BJWL01000028">
    <property type="protein sequence ID" value="GFZ20014.1"/>
    <property type="molecule type" value="Genomic_DNA"/>
</dbReference>
<dbReference type="SUPFAM" id="SSF48264">
    <property type="entry name" value="Cytochrome P450"/>
    <property type="match status" value="2"/>
</dbReference>
<gene>
    <name evidence="11" type="ORF">Acr_28g0007190</name>
</gene>